<feature type="region of interest" description="Disordered" evidence="4">
    <location>
        <begin position="1"/>
        <end position="126"/>
    </location>
</feature>
<feature type="compositionally biased region" description="Polar residues" evidence="4">
    <location>
        <begin position="1"/>
        <end position="15"/>
    </location>
</feature>
<comment type="caution">
    <text evidence="5">The sequence shown here is derived from an EMBL/GenBank/DDBJ whole genome shotgun (WGS) entry which is preliminary data.</text>
</comment>
<organism evidence="5 6">
    <name type="scientific">Byssochlamys spectabilis</name>
    <name type="common">Paecilomyces variotii</name>
    <dbReference type="NCBI Taxonomy" id="264951"/>
    <lineage>
        <taxon>Eukaryota</taxon>
        <taxon>Fungi</taxon>
        <taxon>Dikarya</taxon>
        <taxon>Ascomycota</taxon>
        <taxon>Pezizomycotina</taxon>
        <taxon>Eurotiomycetes</taxon>
        <taxon>Eurotiomycetidae</taxon>
        <taxon>Eurotiales</taxon>
        <taxon>Thermoascaceae</taxon>
        <taxon>Paecilomyces</taxon>
    </lineage>
</organism>
<dbReference type="GeneID" id="39600416"/>
<keyword evidence="1" id="KW-0519">Myristate</keyword>
<feature type="compositionally biased region" description="Basic and acidic residues" evidence="4">
    <location>
        <begin position="107"/>
        <end position="117"/>
    </location>
</feature>
<dbReference type="RefSeq" id="XP_028483367.1">
    <property type="nucleotide sequence ID" value="XM_028631139.1"/>
</dbReference>
<gene>
    <name evidence="5" type="ORF">C8Q69DRAFT_474645</name>
</gene>
<dbReference type="Pfam" id="PF15811">
    <property type="entry name" value="SVIP"/>
    <property type="match status" value="1"/>
</dbReference>
<dbReference type="InterPro" id="IPR031632">
    <property type="entry name" value="SVIP"/>
</dbReference>
<protein>
    <submittedName>
        <fullName evidence="5">Uncharacterized protein</fullName>
    </submittedName>
</protein>
<dbReference type="AlphaFoldDB" id="A0A443HPI2"/>
<name>A0A443HPI2_BYSSP</name>
<evidence type="ECO:0000256" key="2">
    <source>
        <dbReference type="ARBA" id="ARBA00023139"/>
    </source>
</evidence>
<evidence type="ECO:0000313" key="6">
    <source>
        <dbReference type="Proteomes" id="UP000283841"/>
    </source>
</evidence>
<evidence type="ECO:0000313" key="5">
    <source>
        <dbReference type="EMBL" id="RWQ93722.1"/>
    </source>
</evidence>
<sequence>MGNICSRSANKSDPFSQPGRVLGTAPPAASTPRAPLPPKVSSMGPGRTLGGTNGGSSTEAEDPRSKAALAAQKRAEAQANAANKGKLGSQLAAQKAQTHSQTLVEASRTERAARDADNVAQAQRWE</sequence>
<keyword evidence="2" id="KW-0564">Palmitate</keyword>
<reference evidence="5 6" key="1">
    <citation type="journal article" date="2018" name="Front. Microbiol.">
        <title>Genomic and genetic insights into a cosmopolitan fungus, Paecilomyces variotii (Eurotiales).</title>
        <authorList>
            <person name="Urquhart A.S."/>
            <person name="Mondo S.J."/>
            <person name="Makela M.R."/>
            <person name="Hane J.K."/>
            <person name="Wiebenga A."/>
            <person name="He G."/>
            <person name="Mihaltcheva S."/>
            <person name="Pangilinan J."/>
            <person name="Lipzen A."/>
            <person name="Barry K."/>
            <person name="de Vries R.P."/>
            <person name="Grigoriev I.V."/>
            <person name="Idnurm A."/>
        </authorList>
    </citation>
    <scope>NUCLEOTIDE SEQUENCE [LARGE SCALE GENOMIC DNA]</scope>
    <source>
        <strain evidence="5 6">CBS 101075</strain>
    </source>
</reference>
<evidence type="ECO:0000256" key="3">
    <source>
        <dbReference type="ARBA" id="ARBA00023288"/>
    </source>
</evidence>
<accession>A0A443HPI2</accession>
<evidence type="ECO:0000256" key="4">
    <source>
        <dbReference type="SAM" id="MobiDB-lite"/>
    </source>
</evidence>
<dbReference type="VEuPathDB" id="FungiDB:C8Q69DRAFT_474645"/>
<keyword evidence="6" id="KW-1185">Reference proteome</keyword>
<proteinExistence type="predicted"/>
<dbReference type="EMBL" id="RCNU01000009">
    <property type="protein sequence ID" value="RWQ93722.1"/>
    <property type="molecule type" value="Genomic_DNA"/>
</dbReference>
<keyword evidence="3" id="KW-0449">Lipoprotein</keyword>
<feature type="compositionally biased region" description="Polar residues" evidence="4">
    <location>
        <begin position="91"/>
        <end position="104"/>
    </location>
</feature>
<evidence type="ECO:0000256" key="1">
    <source>
        <dbReference type="ARBA" id="ARBA00022707"/>
    </source>
</evidence>
<dbReference type="Proteomes" id="UP000283841">
    <property type="component" value="Unassembled WGS sequence"/>
</dbReference>
<feature type="compositionally biased region" description="Low complexity" evidence="4">
    <location>
        <begin position="66"/>
        <end position="86"/>
    </location>
</feature>